<protein>
    <recommendedName>
        <fullName evidence="2">NACHT domain-containing protein</fullName>
    </recommendedName>
</protein>
<dbReference type="SUPFAM" id="SSF52540">
    <property type="entry name" value="P-loop containing nucleoside triphosphate hydrolases"/>
    <property type="match status" value="1"/>
</dbReference>
<accession>A0A5C3LJK3</accession>
<dbReference type="PANTHER" id="PTHR10039">
    <property type="entry name" value="AMELOGENIN"/>
    <property type="match status" value="1"/>
</dbReference>
<keyword evidence="4" id="KW-1185">Reference proteome</keyword>
<name>A0A5C3LJK3_9AGAR</name>
<dbReference type="InterPro" id="IPR027417">
    <property type="entry name" value="P-loop_NTPase"/>
</dbReference>
<keyword evidence="1" id="KW-0677">Repeat</keyword>
<gene>
    <name evidence="3" type="ORF">BDQ12DRAFT_768713</name>
</gene>
<evidence type="ECO:0000259" key="2">
    <source>
        <dbReference type="PROSITE" id="PS50837"/>
    </source>
</evidence>
<dbReference type="Proteomes" id="UP000308652">
    <property type="component" value="Unassembled WGS sequence"/>
</dbReference>
<dbReference type="OrthoDB" id="5967843at2759"/>
<dbReference type="STRING" id="68775.A0A5C3LJK3"/>
<dbReference type="AlphaFoldDB" id="A0A5C3LJK3"/>
<dbReference type="Gene3D" id="3.40.50.300">
    <property type="entry name" value="P-loop containing nucleotide triphosphate hydrolases"/>
    <property type="match status" value="1"/>
</dbReference>
<dbReference type="InterPro" id="IPR056884">
    <property type="entry name" value="NPHP3-like_N"/>
</dbReference>
<dbReference type="Pfam" id="PF24883">
    <property type="entry name" value="NPHP3_N"/>
    <property type="match status" value="1"/>
</dbReference>
<evidence type="ECO:0000313" key="4">
    <source>
        <dbReference type="Proteomes" id="UP000308652"/>
    </source>
</evidence>
<feature type="domain" description="NACHT" evidence="2">
    <location>
        <begin position="67"/>
        <end position="218"/>
    </location>
</feature>
<reference evidence="3 4" key="1">
    <citation type="journal article" date="2019" name="Nat. Ecol. Evol.">
        <title>Megaphylogeny resolves global patterns of mushroom evolution.</title>
        <authorList>
            <person name="Varga T."/>
            <person name="Krizsan K."/>
            <person name="Foldi C."/>
            <person name="Dima B."/>
            <person name="Sanchez-Garcia M."/>
            <person name="Sanchez-Ramirez S."/>
            <person name="Szollosi G.J."/>
            <person name="Szarkandi J.G."/>
            <person name="Papp V."/>
            <person name="Albert L."/>
            <person name="Andreopoulos W."/>
            <person name="Angelini C."/>
            <person name="Antonin V."/>
            <person name="Barry K.W."/>
            <person name="Bougher N.L."/>
            <person name="Buchanan P."/>
            <person name="Buyck B."/>
            <person name="Bense V."/>
            <person name="Catcheside P."/>
            <person name="Chovatia M."/>
            <person name="Cooper J."/>
            <person name="Damon W."/>
            <person name="Desjardin D."/>
            <person name="Finy P."/>
            <person name="Geml J."/>
            <person name="Haridas S."/>
            <person name="Hughes K."/>
            <person name="Justo A."/>
            <person name="Karasinski D."/>
            <person name="Kautmanova I."/>
            <person name="Kiss B."/>
            <person name="Kocsube S."/>
            <person name="Kotiranta H."/>
            <person name="LaButti K.M."/>
            <person name="Lechner B.E."/>
            <person name="Liimatainen K."/>
            <person name="Lipzen A."/>
            <person name="Lukacs Z."/>
            <person name="Mihaltcheva S."/>
            <person name="Morgado L.N."/>
            <person name="Niskanen T."/>
            <person name="Noordeloos M.E."/>
            <person name="Ohm R.A."/>
            <person name="Ortiz-Santana B."/>
            <person name="Ovrebo C."/>
            <person name="Racz N."/>
            <person name="Riley R."/>
            <person name="Savchenko A."/>
            <person name="Shiryaev A."/>
            <person name="Soop K."/>
            <person name="Spirin V."/>
            <person name="Szebenyi C."/>
            <person name="Tomsovsky M."/>
            <person name="Tulloss R.E."/>
            <person name="Uehling J."/>
            <person name="Grigoriev I.V."/>
            <person name="Vagvolgyi C."/>
            <person name="Papp T."/>
            <person name="Martin F.M."/>
            <person name="Miettinen O."/>
            <person name="Hibbett D.S."/>
            <person name="Nagy L.G."/>
        </authorList>
    </citation>
    <scope>NUCLEOTIDE SEQUENCE [LARGE SCALE GENOMIC DNA]</scope>
    <source>
        <strain evidence="3 4">CBS 166.37</strain>
    </source>
</reference>
<evidence type="ECO:0000313" key="3">
    <source>
        <dbReference type="EMBL" id="TFK33349.1"/>
    </source>
</evidence>
<dbReference type="PANTHER" id="PTHR10039:SF14">
    <property type="entry name" value="NACHT DOMAIN-CONTAINING PROTEIN"/>
    <property type="match status" value="1"/>
</dbReference>
<dbReference type="EMBL" id="ML213650">
    <property type="protein sequence ID" value="TFK33349.1"/>
    <property type="molecule type" value="Genomic_DNA"/>
</dbReference>
<dbReference type="PROSITE" id="PS50837">
    <property type="entry name" value="NACHT"/>
    <property type="match status" value="1"/>
</dbReference>
<organism evidence="3 4">
    <name type="scientific">Crucibulum laeve</name>
    <dbReference type="NCBI Taxonomy" id="68775"/>
    <lineage>
        <taxon>Eukaryota</taxon>
        <taxon>Fungi</taxon>
        <taxon>Dikarya</taxon>
        <taxon>Basidiomycota</taxon>
        <taxon>Agaricomycotina</taxon>
        <taxon>Agaricomycetes</taxon>
        <taxon>Agaricomycetidae</taxon>
        <taxon>Agaricales</taxon>
        <taxon>Agaricineae</taxon>
        <taxon>Nidulariaceae</taxon>
        <taxon>Crucibulum</taxon>
    </lineage>
</organism>
<sequence length="316" mass="35423">MAFNRAKNPVFFNCNFNDTGSSRTWVHAGALYNSKERFDPPKCHAETRVAVLESIMAWANHRQRTSSIMWLHGPAGAGKSAVAQTIAETCTKAQTLCAAFFFSRTAAERNTVDRLVPTLAYQLVLANPCLGKLVTGAIEKDFTIFSLSFQEQLQRLVVNPLREAVENKLLQENFPQLIIIDGLDECAGPDIQKSILSDISDALTVFNIPVCFLISSRPEQAIRHAFNASCAQKITTRLALDDSFDPDKDIDTFLRSKFNEIKQTHQFRSYPPNWPIDDAIRTLVDRSSGQFIYASVVMKYLESPRKSPEMTTLTAH</sequence>
<dbReference type="InterPro" id="IPR007111">
    <property type="entry name" value="NACHT_NTPase"/>
</dbReference>
<proteinExistence type="predicted"/>
<evidence type="ECO:0000256" key="1">
    <source>
        <dbReference type="ARBA" id="ARBA00022737"/>
    </source>
</evidence>